<protein>
    <submittedName>
        <fullName evidence="1">Uncharacterized protein</fullName>
    </submittedName>
</protein>
<name>A0ACC6M6L2_9BACI</name>
<evidence type="ECO:0000313" key="1">
    <source>
        <dbReference type="EMBL" id="MDX8046531.1"/>
    </source>
</evidence>
<sequence>MKKINKTSYCSVALLLLALLIVGCSNNASEKSKSEASEDVSISQSEEKTDDIGENNQFEEKTDESEPSIESGETEKNKHSSEKTPNNDSNNTSENEENNPLANYSSEEVEYARVWLQLGAVQDVDELNVEHIPAGTPLNPDDETSASYPEDVIQLAGSRLVAGSVTYSGNGDGTINLYNVPLRWDGDYPAGEEFYEDIIENTELVSIDPGNDEEIIELINKIK</sequence>
<dbReference type="EMBL" id="JAWZSR010000005">
    <property type="protein sequence ID" value="MDX8046531.1"/>
    <property type="molecule type" value="Genomic_DNA"/>
</dbReference>
<accession>A0ACC6M6L2</accession>
<comment type="caution">
    <text evidence="1">The sequence shown here is derived from an EMBL/GenBank/DDBJ whole genome shotgun (WGS) entry which is preliminary data.</text>
</comment>
<keyword evidence="2" id="KW-1185">Reference proteome</keyword>
<evidence type="ECO:0000313" key="2">
    <source>
        <dbReference type="Proteomes" id="UP001277972"/>
    </source>
</evidence>
<proteinExistence type="predicted"/>
<organism evidence="1 2">
    <name type="scientific">Gracilibacillus pellucidus</name>
    <dbReference type="NCBI Taxonomy" id="3095368"/>
    <lineage>
        <taxon>Bacteria</taxon>
        <taxon>Bacillati</taxon>
        <taxon>Bacillota</taxon>
        <taxon>Bacilli</taxon>
        <taxon>Bacillales</taxon>
        <taxon>Bacillaceae</taxon>
        <taxon>Gracilibacillus</taxon>
    </lineage>
</organism>
<dbReference type="Proteomes" id="UP001277972">
    <property type="component" value="Unassembled WGS sequence"/>
</dbReference>
<reference evidence="1" key="1">
    <citation type="submission" date="2023-11" db="EMBL/GenBank/DDBJ databases">
        <title>Gracilibacillus pellucida a moderately halophilic bacterium isolated from saline soil in Xinjiang province.</title>
        <authorList>
            <person name="Zhang Z."/>
            <person name="Tan F."/>
            <person name="Wang Y."/>
            <person name="Xia M."/>
        </authorList>
    </citation>
    <scope>NUCLEOTIDE SEQUENCE</scope>
    <source>
        <strain evidence="1">S3-1-1</strain>
    </source>
</reference>
<gene>
    <name evidence="1" type="ORF">SH601_11110</name>
</gene>